<evidence type="ECO:0000313" key="3">
    <source>
        <dbReference type="EMBL" id="PWN07923.1"/>
    </source>
</evidence>
<gene>
    <name evidence="3" type="ORF">DDZ15_02620</name>
</gene>
<dbReference type="AlphaFoldDB" id="A0A316TTL0"/>
<dbReference type="Gene3D" id="4.10.520.10">
    <property type="entry name" value="IHF-like DNA-binding proteins"/>
    <property type="match status" value="1"/>
</dbReference>
<dbReference type="Proteomes" id="UP000245533">
    <property type="component" value="Unassembled WGS sequence"/>
</dbReference>
<evidence type="ECO:0000256" key="2">
    <source>
        <dbReference type="ARBA" id="ARBA00023125"/>
    </source>
</evidence>
<keyword evidence="2" id="KW-0238">DNA-binding</keyword>
<organism evidence="3 4">
    <name type="scientific">Rhodohalobacter mucosus</name>
    <dbReference type="NCBI Taxonomy" id="2079485"/>
    <lineage>
        <taxon>Bacteria</taxon>
        <taxon>Pseudomonadati</taxon>
        <taxon>Balneolota</taxon>
        <taxon>Balneolia</taxon>
        <taxon>Balneolales</taxon>
        <taxon>Balneolaceae</taxon>
        <taxon>Rhodohalobacter</taxon>
    </lineage>
</organism>
<dbReference type="Pfam" id="PF00216">
    <property type="entry name" value="Bac_DNA_binding"/>
    <property type="match status" value="1"/>
</dbReference>
<accession>A0A316TTL0</accession>
<dbReference type="InterPro" id="IPR010992">
    <property type="entry name" value="IHF-like_DNA-bd_dom_sf"/>
</dbReference>
<sequence length="70" mass="8205">MKSTFIKAFKEVLREQILDKNKVDVEGLGMFEVVHRKQHQKKYENGRVVMVPPADVVEFKSKVRSSNEDR</sequence>
<dbReference type="EMBL" id="QGGB01000002">
    <property type="protein sequence ID" value="PWN07923.1"/>
    <property type="molecule type" value="Genomic_DNA"/>
</dbReference>
<proteinExistence type="inferred from homology"/>
<dbReference type="OrthoDB" id="1525124at2"/>
<evidence type="ECO:0000256" key="1">
    <source>
        <dbReference type="ARBA" id="ARBA00010529"/>
    </source>
</evidence>
<comment type="caution">
    <text evidence="3">The sequence shown here is derived from an EMBL/GenBank/DDBJ whole genome shotgun (WGS) entry which is preliminary data.</text>
</comment>
<dbReference type="SUPFAM" id="SSF47729">
    <property type="entry name" value="IHF-like DNA-binding proteins"/>
    <property type="match status" value="1"/>
</dbReference>
<keyword evidence="4" id="KW-1185">Reference proteome</keyword>
<protein>
    <recommendedName>
        <fullName evidence="5">DNA-binding protein</fullName>
    </recommendedName>
</protein>
<dbReference type="InterPro" id="IPR000119">
    <property type="entry name" value="Hist_DNA-bd"/>
</dbReference>
<name>A0A316TTL0_9BACT</name>
<reference evidence="3 4" key="1">
    <citation type="submission" date="2018-05" db="EMBL/GenBank/DDBJ databases">
        <title>Rhodohalobacter halophilus gen. nov., sp. nov., a moderately halophilic member of the family Balneolaceae.</title>
        <authorList>
            <person name="Liu Z.-W."/>
        </authorList>
    </citation>
    <scope>NUCLEOTIDE SEQUENCE [LARGE SCALE GENOMIC DNA]</scope>
    <source>
        <strain evidence="3 4">8A47</strain>
    </source>
</reference>
<dbReference type="RefSeq" id="WP_109644539.1">
    <property type="nucleotide sequence ID" value="NZ_QGGB01000002.1"/>
</dbReference>
<comment type="similarity">
    <text evidence="1">Belongs to the bacterial histone-like protein family.</text>
</comment>
<dbReference type="GO" id="GO:0030527">
    <property type="term" value="F:structural constituent of chromatin"/>
    <property type="evidence" value="ECO:0007669"/>
    <property type="project" value="InterPro"/>
</dbReference>
<evidence type="ECO:0008006" key="5">
    <source>
        <dbReference type="Google" id="ProtNLM"/>
    </source>
</evidence>
<dbReference type="GO" id="GO:0003677">
    <property type="term" value="F:DNA binding"/>
    <property type="evidence" value="ECO:0007669"/>
    <property type="project" value="UniProtKB-KW"/>
</dbReference>
<evidence type="ECO:0000313" key="4">
    <source>
        <dbReference type="Proteomes" id="UP000245533"/>
    </source>
</evidence>